<dbReference type="PROSITE" id="PS51747">
    <property type="entry name" value="CYT_DCMP_DEAMINASES_2"/>
    <property type="match status" value="1"/>
</dbReference>
<evidence type="ECO:0000313" key="2">
    <source>
        <dbReference type="EMBL" id="AUZ88124.1"/>
    </source>
</evidence>
<feature type="domain" description="CMP/dCMP-type deaminase" evidence="1">
    <location>
        <begin position="13"/>
        <end position="115"/>
    </location>
</feature>
<dbReference type="InterPro" id="IPR014922">
    <property type="entry name" value="YdhG-like"/>
</dbReference>
<dbReference type="InterPro" id="IPR002125">
    <property type="entry name" value="CMP_dCMP_dom"/>
</dbReference>
<accession>A0A2L0UFU5</accession>
<dbReference type="SUPFAM" id="SSF159888">
    <property type="entry name" value="YdhG-like"/>
    <property type="match status" value="1"/>
</dbReference>
<dbReference type="AlphaFoldDB" id="A0A2L0UFU5"/>
<evidence type="ECO:0000313" key="3">
    <source>
        <dbReference type="Proteomes" id="UP000239187"/>
    </source>
</evidence>
<organism evidence="2 3">
    <name type="scientific">Arthrobacter agilis</name>
    <dbReference type="NCBI Taxonomy" id="37921"/>
    <lineage>
        <taxon>Bacteria</taxon>
        <taxon>Bacillati</taxon>
        <taxon>Actinomycetota</taxon>
        <taxon>Actinomycetes</taxon>
        <taxon>Micrococcales</taxon>
        <taxon>Micrococcaceae</taxon>
        <taxon>Arthrobacter</taxon>
    </lineage>
</organism>
<evidence type="ECO:0000259" key="1">
    <source>
        <dbReference type="PROSITE" id="PS51747"/>
    </source>
</evidence>
<dbReference type="Gene3D" id="3.90.1150.200">
    <property type="match status" value="1"/>
</dbReference>
<sequence length="115" mass="12030">MDPIGAALAELQEPDRTCLQRIIDIARSARPEAEAGRSYGLPALLLQGKPLVGVGAAANHLSLHPFSPAVVKAVAPSLGGFSLSKGTIRFSAAQPVPDDVVREIVRLRSIEITGP</sequence>
<reference evidence="2 3" key="1">
    <citation type="submission" date="2017-11" db="EMBL/GenBank/DDBJ databases">
        <title>Draft genome of Arthrobacter agilis strain UMCV2, a plant growth-promoting rhizobacterium and biocontrol capacity of phytopathogenic fungi.</title>
        <authorList>
            <person name="Martinez-Camara R."/>
            <person name="Santoyo G."/>
            <person name="Moreno-Hagelsieb G."/>
            <person name="Valencia-Cantero E."/>
        </authorList>
    </citation>
    <scope>NUCLEOTIDE SEQUENCE [LARGE SCALE GENOMIC DNA]</scope>
    <source>
        <strain evidence="2 3">UMCV2</strain>
    </source>
</reference>
<name>A0A2L0UFU5_9MICC</name>
<proteinExistence type="predicted"/>
<gene>
    <name evidence="2" type="ORF">CVO76_11125</name>
</gene>
<dbReference type="RefSeq" id="WP_208739284.1">
    <property type="nucleotide sequence ID" value="NZ_CP024915.1"/>
</dbReference>
<dbReference type="EMBL" id="CP024915">
    <property type="protein sequence ID" value="AUZ88124.1"/>
    <property type="molecule type" value="Genomic_DNA"/>
</dbReference>
<dbReference type="Proteomes" id="UP000239187">
    <property type="component" value="Chromosome"/>
</dbReference>
<protein>
    <recommendedName>
        <fullName evidence="1">CMP/dCMP-type deaminase domain-containing protein</fullName>
    </recommendedName>
</protein>
<dbReference type="Pfam" id="PF08818">
    <property type="entry name" value="DUF1801"/>
    <property type="match status" value="1"/>
</dbReference>